<feature type="domain" description="Inosine/uridine-preferring nucleoside hydrolase" evidence="3">
    <location>
        <begin position="7"/>
        <end position="302"/>
    </location>
</feature>
<name>A0A9W6R5Z8_9PSEU</name>
<comment type="caution">
    <text evidence="4">The sequence shown here is derived from an EMBL/GenBank/DDBJ whole genome shotgun (WGS) entry which is preliminary data.</text>
</comment>
<dbReference type="InterPro" id="IPR001910">
    <property type="entry name" value="Inosine/uridine_hydrolase_dom"/>
</dbReference>
<dbReference type="PANTHER" id="PTHR12304">
    <property type="entry name" value="INOSINE-URIDINE PREFERRING NUCLEOSIDE HYDROLASE"/>
    <property type="match status" value="1"/>
</dbReference>
<dbReference type="InterPro" id="IPR036452">
    <property type="entry name" value="Ribo_hydro-like"/>
</dbReference>
<dbReference type="CDD" id="cd02651">
    <property type="entry name" value="nuc_hydro_IU_UC_XIUA"/>
    <property type="match status" value="1"/>
</dbReference>
<reference evidence="4" key="1">
    <citation type="submission" date="2023-03" db="EMBL/GenBank/DDBJ databases">
        <title>Amycolatopsis taiwanensis NBRC 103393.</title>
        <authorList>
            <person name="Ichikawa N."/>
            <person name="Sato H."/>
            <person name="Tonouchi N."/>
        </authorList>
    </citation>
    <scope>NUCLEOTIDE SEQUENCE</scope>
    <source>
        <strain evidence="4">NBRC 103393</strain>
    </source>
</reference>
<protein>
    <submittedName>
        <fullName evidence="4">Ribosylpyrimidine nucleosidase</fullName>
    </submittedName>
</protein>
<evidence type="ECO:0000259" key="3">
    <source>
        <dbReference type="Pfam" id="PF01156"/>
    </source>
</evidence>
<dbReference type="RefSeq" id="WP_285488206.1">
    <property type="nucleotide sequence ID" value="NZ_BSTI01000010.1"/>
</dbReference>
<keyword evidence="2" id="KW-0326">Glycosidase</keyword>
<evidence type="ECO:0000313" key="4">
    <source>
        <dbReference type="EMBL" id="GLY68095.1"/>
    </source>
</evidence>
<accession>A0A9W6R5Z8</accession>
<dbReference type="Pfam" id="PF01156">
    <property type="entry name" value="IU_nuc_hydro"/>
    <property type="match status" value="1"/>
</dbReference>
<gene>
    <name evidence="4" type="ORF">Atai01_47140</name>
</gene>
<keyword evidence="5" id="KW-1185">Reference proteome</keyword>
<sequence length="319" mass="33596">MTDPTPIVLDCDPGHDDALAIMLAAANPAVDLLAISTVAGNQTLDKTALNARRICDVAGIGGVPIVSGARGPLRGPAVIAEDVHGQSGLDGPQFGPVRTPLTSADGVGYVRDLLRGQKRPVTVVATGPLTNIATLLRAAPDVADRIDRIVFMGGSTERGNSTPYAEFNIYADPEAADIVLHSGVPVTMVGLNVTHQALADDTVLSRIGALGSPLSRICVSLLEFFSETYRELWGFPAPPLHDPITVALLIDPEVVTRVHARVDIELTGTHTRGATVVDLYNRTGRPANAEVAMQLDAERFWDLIVDAIATLSDHSGGTQ</sequence>
<dbReference type="EMBL" id="BSTI01000010">
    <property type="protein sequence ID" value="GLY68095.1"/>
    <property type="molecule type" value="Genomic_DNA"/>
</dbReference>
<dbReference type="Gene3D" id="3.90.245.10">
    <property type="entry name" value="Ribonucleoside hydrolase-like"/>
    <property type="match status" value="1"/>
</dbReference>
<proteinExistence type="predicted"/>
<dbReference type="AlphaFoldDB" id="A0A9W6R5Z8"/>
<dbReference type="GO" id="GO:0008477">
    <property type="term" value="F:purine nucleosidase activity"/>
    <property type="evidence" value="ECO:0007669"/>
    <property type="project" value="TreeGrafter"/>
</dbReference>
<dbReference type="GO" id="GO:0005829">
    <property type="term" value="C:cytosol"/>
    <property type="evidence" value="ECO:0007669"/>
    <property type="project" value="TreeGrafter"/>
</dbReference>
<evidence type="ECO:0000256" key="2">
    <source>
        <dbReference type="ARBA" id="ARBA00023295"/>
    </source>
</evidence>
<dbReference type="PANTHER" id="PTHR12304:SF4">
    <property type="entry name" value="URIDINE NUCLEOSIDASE"/>
    <property type="match status" value="1"/>
</dbReference>
<evidence type="ECO:0000313" key="5">
    <source>
        <dbReference type="Proteomes" id="UP001165136"/>
    </source>
</evidence>
<dbReference type="Proteomes" id="UP001165136">
    <property type="component" value="Unassembled WGS sequence"/>
</dbReference>
<organism evidence="4 5">
    <name type="scientific">Amycolatopsis taiwanensis</name>
    <dbReference type="NCBI Taxonomy" id="342230"/>
    <lineage>
        <taxon>Bacteria</taxon>
        <taxon>Bacillati</taxon>
        <taxon>Actinomycetota</taxon>
        <taxon>Actinomycetes</taxon>
        <taxon>Pseudonocardiales</taxon>
        <taxon>Pseudonocardiaceae</taxon>
        <taxon>Amycolatopsis</taxon>
    </lineage>
</organism>
<dbReference type="InterPro" id="IPR023186">
    <property type="entry name" value="IUNH"/>
</dbReference>
<evidence type="ECO:0000256" key="1">
    <source>
        <dbReference type="ARBA" id="ARBA00022801"/>
    </source>
</evidence>
<dbReference type="SUPFAM" id="SSF53590">
    <property type="entry name" value="Nucleoside hydrolase"/>
    <property type="match status" value="1"/>
</dbReference>
<keyword evidence="1" id="KW-0378">Hydrolase</keyword>
<dbReference type="GO" id="GO:0006152">
    <property type="term" value="P:purine nucleoside catabolic process"/>
    <property type="evidence" value="ECO:0007669"/>
    <property type="project" value="TreeGrafter"/>
</dbReference>